<reference evidence="5 6" key="1">
    <citation type="journal article" date="2020" name="Nat. Food">
        <title>A phased Vanilla planifolia genome enables genetic improvement of flavour and production.</title>
        <authorList>
            <person name="Hasing T."/>
            <person name="Tang H."/>
            <person name="Brym M."/>
            <person name="Khazi F."/>
            <person name="Huang T."/>
            <person name="Chambers A.H."/>
        </authorList>
    </citation>
    <scope>NUCLEOTIDE SEQUENCE [LARGE SCALE GENOMIC DNA]</scope>
    <source>
        <tissue evidence="5">Leaf</tissue>
    </source>
</reference>
<gene>
    <name evidence="5" type="ORF">HPP92_023865</name>
</gene>
<dbReference type="PANTHER" id="PTHR11746">
    <property type="entry name" value="O-METHYLTRANSFERASE"/>
    <property type="match status" value="1"/>
</dbReference>
<keyword evidence="2" id="KW-0808">Transferase</keyword>
<dbReference type="GO" id="GO:0008171">
    <property type="term" value="F:O-methyltransferase activity"/>
    <property type="evidence" value="ECO:0007669"/>
    <property type="project" value="InterPro"/>
</dbReference>
<evidence type="ECO:0000256" key="3">
    <source>
        <dbReference type="ARBA" id="ARBA00022691"/>
    </source>
</evidence>
<dbReference type="Pfam" id="PF00891">
    <property type="entry name" value="Methyltransf_2"/>
    <property type="match status" value="1"/>
</dbReference>
<evidence type="ECO:0000259" key="4">
    <source>
        <dbReference type="Pfam" id="PF00891"/>
    </source>
</evidence>
<sequence>MEPHLQLHQIDVPAIRRRARHPRRYPPPRYSRHRLRPLRLHHRATSKFRHLRSLMCLLNEGHSASHVTPFGEEAFDLTPISRFLLSTSIHCSSPFVRMILDRHIVDSSQVLADWDLTVVRPQFNSIFNIAIERDSSFVMDIATRVGGEAFRWIGSLVDVEGDNFFTTAKLVEVVPSLRWTVFDLPHVIATAQRAS</sequence>
<accession>A0A835PKY0</accession>
<dbReference type="InterPro" id="IPR029063">
    <property type="entry name" value="SAM-dependent_MTases_sf"/>
</dbReference>
<protein>
    <recommendedName>
        <fullName evidence="4">O-methyltransferase C-terminal domain-containing protein</fullName>
    </recommendedName>
</protein>
<dbReference type="Proteomes" id="UP000636800">
    <property type="component" value="Chromosome 13"/>
</dbReference>
<organism evidence="5 6">
    <name type="scientific">Vanilla planifolia</name>
    <name type="common">Vanilla</name>
    <dbReference type="NCBI Taxonomy" id="51239"/>
    <lineage>
        <taxon>Eukaryota</taxon>
        <taxon>Viridiplantae</taxon>
        <taxon>Streptophyta</taxon>
        <taxon>Embryophyta</taxon>
        <taxon>Tracheophyta</taxon>
        <taxon>Spermatophyta</taxon>
        <taxon>Magnoliopsida</taxon>
        <taxon>Liliopsida</taxon>
        <taxon>Asparagales</taxon>
        <taxon>Orchidaceae</taxon>
        <taxon>Vanilloideae</taxon>
        <taxon>Vanilleae</taxon>
        <taxon>Vanilla</taxon>
    </lineage>
</organism>
<keyword evidence="6" id="KW-1185">Reference proteome</keyword>
<dbReference type="InterPro" id="IPR001077">
    <property type="entry name" value="COMT_C"/>
</dbReference>
<evidence type="ECO:0000256" key="1">
    <source>
        <dbReference type="ARBA" id="ARBA00022603"/>
    </source>
</evidence>
<evidence type="ECO:0000256" key="2">
    <source>
        <dbReference type="ARBA" id="ARBA00022679"/>
    </source>
</evidence>
<dbReference type="EMBL" id="JADCNL010000013">
    <property type="protein sequence ID" value="KAG0454573.1"/>
    <property type="molecule type" value="Genomic_DNA"/>
</dbReference>
<feature type="domain" description="O-methyltransferase C-terminal" evidence="4">
    <location>
        <begin position="114"/>
        <end position="193"/>
    </location>
</feature>
<comment type="caution">
    <text evidence="5">The sequence shown here is derived from an EMBL/GenBank/DDBJ whole genome shotgun (WGS) entry which is preliminary data.</text>
</comment>
<evidence type="ECO:0000313" key="5">
    <source>
        <dbReference type="EMBL" id="KAG0454573.1"/>
    </source>
</evidence>
<dbReference type="GO" id="GO:0032259">
    <property type="term" value="P:methylation"/>
    <property type="evidence" value="ECO:0007669"/>
    <property type="project" value="UniProtKB-KW"/>
</dbReference>
<evidence type="ECO:0000313" key="6">
    <source>
        <dbReference type="Proteomes" id="UP000636800"/>
    </source>
</evidence>
<keyword evidence="3" id="KW-0949">S-adenosyl-L-methionine</keyword>
<name>A0A835PKY0_VANPL</name>
<dbReference type="InterPro" id="IPR016461">
    <property type="entry name" value="COMT-like"/>
</dbReference>
<keyword evidence="1" id="KW-0489">Methyltransferase</keyword>
<proteinExistence type="predicted"/>
<dbReference type="AlphaFoldDB" id="A0A835PKY0"/>
<dbReference type="Gene3D" id="3.40.50.150">
    <property type="entry name" value="Vaccinia Virus protein VP39"/>
    <property type="match status" value="1"/>
</dbReference>